<name>A0A4Y8ULF2_9GAMM</name>
<dbReference type="EMBL" id="SPIA01000001">
    <property type="protein sequence ID" value="TFH68469.1"/>
    <property type="molecule type" value="Genomic_DNA"/>
</dbReference>
<sequence>MRALTRQQRNWLVALLLAALAVLLIAPQLRQQRLDALDQQPRGTAAPPVAALSASQRAVVAQQRQRAQTLLAEIAVAAETLQPSQPQRWAGEQYNSFNNWLSQGDSAFASSNFDRAVASYQAALTAVQQLLEQRPLRLAELLDEAAQLYRDFAASELAEVLQLAELLQPENSAESAASLERWQQQLSLLAATQQAVNTITAALENDQLSAAASAVVSARHSAAVDSQHPALLAVAEQLQRAQQQADYQAALQRGYADLSSGQLDSAERALQRAQQLQPSSEAAASGLNQVLNQRRQRDIDEQLRLAGDYENREQWQQAVAVYQQLEQRAPGLLEAQVRLLSSRVRAEFDQQWQQLTAAPYALVAPQQRRSAQSWLQQAEQIAPRGERLHRQIAELRELLQQTAEKRTVLLRSDGITEVTVFKVAELGRFNQHPLQLLPGRYTALGSCAGHRDRQVNFEVTAATPSAALTVDITCGQPL</sequence>
<keyword evidence="3" id="KW-1185">Reference proteome</keyword>
<dbReference type="AlphaFoldDB" id="A0A4Y8ULF2"/>
<reference evidence="2 3" key="1">
    <citation type="submission" date="2019-03" db="EMBL/GenBank/DDBJ databases">
        <title>Draft genome of Gammaproteobacteria bacterium LSUCC0057, a member of the SAR92 clade.</title>
        <authorList>
            <person name="Lanclos V.C."/>
            <person name="Doiron C."/>
            <person name="Henson M.W."/>
            <person name="Thrash J.C."/>
        </authorList>
    </citation>
    <scope>NUCLEOTIDE SEQUENCE [LARGE SCALE GENOMIC DNA]</scope>
    <source>
        <strain evidence="2 3">LSUCC0057</strain>
    </source>
</reference>
<dbReference type="Proteomes" id="UP000298133">
    <property type="component" value="Unassembled WGS sequence"/>
</dbReference>
<dbReference type="OrthoDB" id="6286134at2"/>
<feature type="repeat" description="TPR" evidence="1">
    <location>
        <begin position="247"/>
        <end position="280"/>
    </location>
</feature>
<dbReference type="Gene3D" id="1.25.40.10">
    <property type="entry name" value="Tetratricopeptide repeat domain"/>
    <property type="match status" value="1"/>
</dbReference>
<dbReference type="SUPFAM" id="SSF48452">
    <property type="entry name" value="TPR-like"/>
    <property type="match status" value="1"/>
</dbReference>
<evidence type="ECO:0000256" key="1">
    <source>
        <dbReference type="PROSITE-ProRule" id="PRU00339"/>
    </source>
</evidence>
<proteinExistence type="predicted"/>
<comment type="caution">
    <text evidence="2">The sequence shown here is derived from an EMBL/GenBank/DDBJ whole genome shotgun (WGS) entry which is preliminary data.</text>
</comment>
<dbReference type="InterPro" id="IPR011990">
    <property type="entry name" value="TPR-like_helical_dom_sf"/>
</dbReference>
<gene>
    <name evidence="2" type="ORF">E3W66_00460</name>
</gene>
<keyword evidence="1" id="KW-0802">TPR repeat</keyword>
<dbReference type="PROSITE" id="PS50005">
    <property type="entry name" value="TPR"/>
    <property type="match status" value="1"/>
</dbReference>
<dbReference type="SMART" id="SM00028">
    <property type="entry name" value="TPR"/>
    <property type="match status" value="3"/>
</dbReference>
<evidence type="ECO:0000313" key="2">
    <source>
        <dbReference type="EMBL" id="TFH68469.1"/>
    </source>
</evidence>
<evidence type="ECO:0000313" key="3">
    <source>
        <dbReference type="Proteomes" id="UP000298133"/>
    </source>
</evidence>
<dbReference type="InterPro" id="IPR019734">
    <property type="entry name" value="TPR_rpt"/>
</dbReference>
<organism evidence="2 3">
    <name type="scientific">Gammaproteobacteria bacterium LSUCC0057</name>
    <dbReference type="NCBI Taxonomy" id="2559237"/>
    <lineage>
        <taxon>Bacteria</taxon>
        <taxon>Pseudomonadati</taxon>
        <taxon>Pseudomonadota</taxon>
        <taxon>Gammaproteobacteria</taxon>
        <taxon>Cellvibrionales</taxon>
        <taxon>Porticoccaceae</taxon>
        <taxon>SAR92 clade</taxon>
    </lineage>
</organism>
<protein>
    <submittedName>
        <fullName evidence="2">Uncharacterized protein</fullName>
    </submittedName>
</protein>
<accession>A0A4Y8ULF2</accession>